<dbReference type="Proteomes" id="UP000078240">
    <property type="component" value="Unassembled WGS sequence"/>
</dbReference>
<comment type="caution">
    <text evidence="2">The sequence shown here is derived from an EMBL/GenBank/DDBJ whole genome shotgun (WGS) entry which is preliminary data.</text>
</comment>
<proteinExistence type="predicted"/>
<protein>
    <submittedName>
        <fullName evidence="2">Uncharacterized protein</fullName>
    </submittedName>
</protein>
<sequence length="213" mass="23174">MQRLSSRLCTRFPRTRAPSSPAPQEGRHPSGLCQPQSDAIGLLISQPGRCPNERPRWLTPFPIRMPQAPGSRRALSGASQDTLACLPKNSLGVCPHVWLANGPLARGATSPAGGPPRTQCSAILHRRAHCSEWMNAPGGGWPAFGISHLIMGDAANFGIHFAVLKRWRRESPQRSLAPAVWQAWRTVSSLRMSSSREANCSASERCRTPEALC</sequence>
<gene>
    <name evidence="2" type="ORF">VFPBJ_06926</name>
</gene>
<organism evidence="2 3">
    <name type="scientific">Purpureocillium lilacinum</name>
    <name type="common">Paecilomyces lilacinus</name>
    <dbReference type="NCBI Taxonomy" id="33203"/>
    <lineage>
        <taxon>Eukaryota</taxon>
        <taxon>Fungi</taxon>
        <taxon>Dikarya</taxon>
        <taxon>Ascomycota</taxon>
        <taxon>Pezizomycotina</taxon>
        <taxon>Sordariomycetes</taxon>
        <taxon>Hypocreomycetidae</taxon>
        <taxon>Hypocreales</taxon>
        <taxon>Ophiocordycipitaceae</taxon>
        <taxon>Purpureocillium</taxon>
    </lineage>
</organism>
<name>A0A179GLP9_PURLI</name>
<evidence type="ECO:0000313" key="2">
    <source>
        <dbReference type="EMBL" id="OAQ78805.1"/>
    </source>
</evidence>
<reference evidence="2 3" key="1">
    <citation type="submission" date="2016-01" db="EMBL/GenBank/DDBJ databases">
        <title>Biosynthesis of antibiotic leucinostatins and their inhibition on Phytophthora in bio-control Purpureocillium lilacinum.</title>
        <authorList>
            <person name="Wang G."/>
            <person name="Liu Z."/>
            <person name="Lin R."/>
            <person name="Li E."/>
            <person name="Mao Z."/>
            <person name="Ling J."/>
            <person name="Yin W."/>
            <person name="Xie B."/>
        </authorList>
    </citation>
    <scope>NUCLEOTIDE SEQUENCE [LARGE SCALE GENOMIC DNA]</scope>
    <source>
        <strain evidence="2">PLBJ-1</strain>
    </source>
</reference>
<dbReference type="EMBL" id="LSBH01000005">
    <property type="protein sequence ID" value="OAQ78805.1"/>
    <property type="molecule type" value="Genomic_DNA"/>
</dbReference>
<evidence type="ECO:0000313" key="3">
    <source>
        <dbReference type="Proteomes" id="UP000078240"/>
    </source>
</evidence>
<evidence type="ECO:0000256" key="1">
    <source>
        <dbReference type="SAM" id="MobiDB-lite"/>
    </source>
</evidence>
<dbReference type="AlphaFoldDB" id="A0A179GLP9"/>
<accession>A0A179GLP9</accession>
<feature type="region of interest" description="Disordered" evidence="1">
    <location>
        <begin position="1"/>
        <end position="35"/>
    </location>
</feature>